<evidence type="ECO:0008006" key="3">
    <source>
        <dbReference type="Google" id="ProtNLM"/>
    </source>
</evidence>
<dbReference type="Proteomes" id="UP001165060">
    <property type="component" value="Unassembled WGS sequence"/>
</dbReference>
<evidence type="ECO:0000313" key="1">
    <source>
        <dbReference type="EMBL" id="GMI29459.1"/>
    </source>
</evidence>
<name>A0ABQ6MP76_9STRA</name>
<keyword evidence="2" id="KW-1185">Reference proteome</keyword>
<protein>
    <recommendedName>
        <fullName evidence="3">ABM domain-containing protein</fullName>
    </recommendedName>
</protein>
<organism evidence="1 2">
    <name type="scientific">Tetraparma gracilis</name>
    <dbReference type="NCBI Taxonomy" id="2962635"/>
    <lineage>
        <taxon>Eukaryota</taxon>
        <taxon>Sar</taxon>
        <taxon>Stramenopiles</taxon>
        <taxon>Ochrophyta</taxon>
        <taxon>Bolidophyceae</taxon>
        <taxon>Parmales</taxon>
        <taxon>Triparmaceae</taxon>
        <taxon>Tetraparma</taxon>
    </lineage>
</organism>
<proteinExistence type="predicted"/>
<accession>A0ABQ6MP76</accession>
<comment type="caution">
    <text evidence="1">The sequence shown here is derived from an EMBL/GenBank/DDBJ whole genome shotgun (WGS) entry which is preliminary data.</text>
</comment>
<dbReference type="EMBL" id="BRYB01005824">
    <property type="protein sequence ID" value="GMI29459.1"/>
    <property type="molecule type" value="Genomic_DNA"/>
</dbReference>
<sequence>MVSQTAKTAALAVTCLLTGAVLNDLLAKLLTPKKCNKSCLIICHTISFKGAPDLAEFRKLVTPLADAAFQALPGVLSFEVSSASDGSPRCLVFERHVRDGHFQDNHDIFRALGVSDKEKAGVTAYKMEGFVEDDIGHMERW</sequence>
<gene>
    <name evidence="1" type="ORF">TeGR_g15007</name>
</gene>
<evidence type="ECO:0000313" key="2">
    <source>
        <dbReference type="Proteomes" id="UP001165060"/>
    </source>
</evidence>
<reference evidence="1 2" key="1">
    <citation type="journal article" date="2023" name="Commun. Biol.">
        <title>Genome analysis of Parmales, the sister group of diatoms, reveals the evolutionary specialization of diatoms from phago-mixotrophs to photoautotrophs.</title>
        <authorList>
            <person name="Ban H."/>
            <person name="Sato S."/>
            <person name="Yoshikawa S."/>
            <person name="Yamada K."/>
            <person name="Nakamura Y."/>
            <person name="Ichinomiya M."/>
            <person name="Sato N."/>
            <person name="Blanc-Mathieu R."/>
            <person name="Endo H."/>
            <person name="Kuwata A."/>
            <person name="Ogata H."/>
        </authorList>
    </citation>
    <scope>NUCLEOTIDE SEQUENCE [LARGE SCALE GENOMIC DNA]</scope>
</reference>